<keyword evidence="4" id="KW-1185">Reference proteome</keyword>
<dbReference type="Proteomes" id="UP001153076">
    <property type="component" value="Unassembled WGS sequence"/>
</dbReference>
<dbReference type="InterPro" id="IPR058594">
    <property type="entry name" value="PB1-like_dom_pln"/>
</dbReference>
<dbReference type="Pfam" id="PF26130">
    <property type="entry name" value="PB1-like"/>
    <property type="match status" value="1"/>
</dbReference>
<name>A0A9Q1KTS5_9CARY</name>
<evidence type="ECO:0000313" key="3">
    <source>
        <dbReference type="EMBL" id="KAJ8448945.1"/>
    </source>
</evidence>
<feature type="region of interest" description="Disordered" evidence="1">
    <location>
        <begin position="253"/>
        <end position="273"/>
    </location>
</feature>
<accession>A0A9Q1KTS5</accession>
<comment type="caution">
    <text evidence="3">The sequence shown here is derived from an EMBL/GenBank/DDBJ whole genome shotgun (WGS) entry which is preliminary data.</text>
</comment>
<evidence type="ECO:0000256" key="1">
    <source>
        <dbReference type="SAM" id="MobiDB-lite"/>
    </source>
</evidence>
<proteinExistence type="predicted"/>
<protein>
    <recommendedName>
        <fullName evidence="2">PB1-like domain-containing protein</fullName>
    </recommendedName>
</protein>
<feature type="compositionally biased region" description="Acidic residues" evidence="1">
    <location>
        <begin position="264"/>
        <end position="273"/>
    </location>
</feature>
<evidence type="ECO:0000259" key="2">
    <source>
        <dbReference type="Pfam" id="PF26130"/>
    </source>
</evidence>
<organism evidence="3 4">
    <name type="scientific">Carnegiea gigantea</name>
    <dbReference type="NCBI Taxonomy" id="171969"/>
    <lineage>
        <taxon>Eukaryota</taxon>
        <taxon>Viridiplantae</taxon>
        <taxon>Streptophyta</taxon>
        <taxon>Embryophyta</taxon>
        <taxon>Tracheophyta</taxon>
        <taxon>Spermatophyta</taxon>
        <taxon>Magnoliopsida</taxon>
        <taxon>eudicotyledons</taxon>
        <taxon>Gunneridae</taxon>
        <taxon>Pentapetalae</taxon>
        <taxon>Caryophyllales</taxon>
        <taxon>Cactineae</taxon>
        <taxon>Cactaceae</taxon>
        <taxon>Cactoideae</taxon>
        <taxon>Echinocereeae</taxon>
        <taxon>Carnegiea</taxon>
    </lineage>
</organism>
<dbReference type="AlphaFoldDB" id="A0A9Q1KTS5"/>
<dbReference type="EMBL" id="JAKOGI010000026">
    <property type="protein sequence ID" value="KAJ8448945.1"/>
    <property type="molecule type" value="Genomic_DNA"/>
</dbReference>
<feature type="region of interest" description="Disordered" evidence="1">
    <location>
        <begin position="295"/>
        <end position="326"/>
    </location>
</feature>
<gene>
    <name evidence="3" type="ORF">Cgig2_030801</name>
</gene>
<reference evidence="3" key="1">
    <citation type="submission" date="2022-04" db="EMBL/GenBank/DDBJ databases">
        <title>Carnegiea gigantea Genome sequencing and assembly v2.</title>
        <authorList>
            <person name="Copetti D."/>
            <person name="Sanderson M.J."/>
            <person name="Burquez A."/>
            <person name="Wojciechowski M.F."/>
        </authorList>
    </citation>
    <scope>NUCLEOTIDE SEQUENCE</scope>
    <source>
        <strain evidence="3">SGP5-SGP5p</strain>
        <tissue evidence="3">Aerial part</tissue>
    </source>
</reference>
<evidence type="ECO:0000313" key="4">
    <source>
        <dbReference type="Proteomes" id="UP001153076"/>
    </source>
</evidence>
<feature type="domain" description="PB1-like" evidence="2">
    <location>
        <begin position="151"/>
        <end position="249"/>
    </location>
</feature>
<sequence length="368" mass="42570">MYITLDSLRNIARVKKNPNYSSHIVRQSMTEYEKQRDRNIEKNNRVLQELGLPFRKTNEHLRRRELIIEEEEGYIPNEDERVDAELEDVSYDNDNFTMHRPTLERQATLRKSSTGHKALASDERMHAQLDTPVRQVTGTKSIPTLHPEMSVKSVLHVHHGGCFQKIPNLVYGLGEMKKVECDTNYLSVDNIKGIVIELGYSERRIKKIYYRKPNLPFEDRLVSIVSDEQVRELIVLSKSFEYVSLYVEHNDEPQSVASTNNDNESNDGDSDCMADDKYEGYRNAFDDIYAYYQDSDDASSPVSSSESDDDDGNKGRKQKKKKTMTYPQYNVISSNKGMELEVGLKFINKEQLREAIEDYRIMKGLILG</sequence>